<sequence>MGPAFHPSKEEIGQVLILKSESFLRRKIARKINRSPKVINNLLQDVHQYGRRKGKTALTTITKERRLIFLHPSNSCLRTRRIAEENGIKASI</sequence>
<evidence type="ECO:0000313" key="2">
    <source>
        <dbReference type="Proteomes" id="UP000499080"/>
    </source>
</evidence>
<accession>A0A4Y2RPY5</accession>
<evidence type="ECO:0008006" key="3">
    <source>
        <dbReference type="Google" id="ProtNLM"/>
    </source>
</evidence>
<dbReference type="AlphaFoldDB" id="A0A4Y2RPY5"/>
<evidence type="ECO:0000313" key="1">
    <source>
        <dbReference type="EMBL" id="GBN77450.1"/>
    </source>
</evidence>
<protein>
    <recommendedName>
        <fullName evidence="3">Tc3 transposase DNA binding domain-containing protein</fullName>
    </recommendedName>
</protein>
<name>A0A4Y2RPY5_ARAVE</name>
<dbReference type="EMBL" id="BGPR01017849">
    <property type="protein sequence ID" value="GBN77450.1"/>
    <property type="molecule type" value="Genomic_DNA"/>
</dbReference>
<dbReference type="Gene3D" id="1.10.10.60">
    <property type="entry name" value="Homeodomain-like"/>
    <property type="match status" value="1"/>
</dbReference>
<comment type="caution">
    <text evidence="1">The sequence shown here is derived from an EMBL/GenBank/DDBJ whole genome shotgun (WGS) entry which is preliminary data.</text>
</comment>
<organism evidence="1 2">
    <name type="scientific">Araneus ventricosus</name>
    <name type="common">Orbweaver spider</name>
    <name type="synonym">Epeira ventricosa</name>
    <dbReference type="NCBI Taxonomy" id="182803"/>
    <lineage>
        <taxon>Eukaryota</taxon>
        <taxon>Metazoa</taxon>
        <taxon>Ecdysozoa</taxon>
        <taxon>Arthropoda</taxon>
        <taxon>Chelicerata</taxon>
        <taxon>Arachnida</taxon>
        <taxon>Araneae</taxon>
        <taxon>Araneomorphae</taxon>
        <taxon>Entelegynae</taxon>
        <taxon>Araneoidea</taxon>
        <taxon>Araneidae</taxon>
        <taxon>Araneus</taxon>
    </lineage>
</organism>
<proteinExistence type="predicted"/>
<gene>
    <name evidence="1" type="ORF">AVEN_22971_1</name>
</gene>
<dbReference type="OrthoDB" id="120326at2759"/>
<keyword evidence="2" id="KW-1185">Reference proteome</keyword>
<dbReference type="Proteomes" id="UP000499080">
    <property type="component" value="Unassembled WGS sequence"/>
</dbReference>
<reference evidence="1 2" key="1">
    <citation type="journal article" date="2019" name="Sci. Rep.">
        <title>Orb-weaving spider Araneus ventricosus genome elucidates the spidroin gene catalogue.</title>
        <authorList>
            <person name="Kono N."/>
            <person name="Nakamura H."/>
            <person name="Ohtoshi R."/>
            <person name="Moran D.A.P."/>
            <person name="Shinohara A."/>
            <person name="Yoshida Y."/>
            <person name="Fujiwara M."/>
            <person name="Mori M."/>
            <person name="Tomita M."/>
            <person name="Arakawa K."/>
        </authorList>
    </citation>
    <scope>NUCLEOTIDE SEQUENCE [LARGE SCALE GENOMIC DNA]</scope>
</reference>